<dbReference type="Proteomes" id="UP000295097">
    <property type="component" value="Unassembled WGS sequence"/>
</dbReference>
<gene>
    <name evidence="3" type="ORF">EDC90_101753</name>
    <name evidence="2" type="ORF">EDC90_101840</name>
</gene>
<organism evidence="3 4">
    <name type="scientific">Martelella mediterranea</name>
    <dbReference type="NCBI Taxonomy" id="293089"/>
    <lineage>
        <taxon>Bacteria</taxon>
        <taxon>Pseudomonadati</taxon>
        <taxon>Pseudomonadota</taxon>
        <taxon>Alphaproteobacteria</taxon>
        <taxon>Hyphomicrobiales</taxon>
        <taxon>Aurantimonadaceae</taxon>
        <taxon>Martelella</taxon>
    </lineage>
</organism>
<keyword evidence="4" id="KW-1185">Reference proteome</keyword>
<evidence type="ECO:0000313" key="4">
    <source>
        <dbReference type="Proteomes" id="UP000295097"/>
    </source>
</evidence>
<proteinExistence type="predicted"/>
<protein>
    <submittedName>
        <fullName evidence="3">Uncharacterized protein</fullName>
    </submittedName>
</protein>
<reference evidence="3 4" key="1">
    <citation type="submission" date="2019-03" db="EMBL/GenBank/DDBJ databases">
        <title>Freshwater and sediment microbial communities from various areas in North America, analyzing microbe dynamics in response to fracking.</title>
        <authorList>
            <person name="Lamendella R."/>
        </authorList>
    </citation>
    <scope>NUCLEOTIDE SEQUENCE [LARGE SCALE GENOMIC DNA]</scope>
    <source>
        <strain evidence="3 4">175.2</strain>
    </source>
</reference>
<sequence>MSECAVTIGDLARELLAFVAITAFVIAVCKWASAASTIIEFWRSVS</sequence>
<name>A0A4R3NP19_9HYPH</name>
<evidence type="ECO:0000313" key="3">
    <source>
        <dbReference type="EMBL" id="TCT37663.1"/>
    </source>
</evidence>
<dbReference type="EMBL" id="SMAR01000018">
    <property type="protein sequence ID" value="TCT37463.1"/>
    <property type="molecule type" value="Genomic_DNA"/>
</dbReference>
<accession>A0A4R3NP19</accession>
<keyword evidence="1" id="KW-0472">Membrane</keyword>
<evidence type="ECO:0000256" key="1">
    <source>
        <dbReference type="SAM" id="Phobius"/>
    </source>
</evidence>
<dbReference type="AlphaFoldDB" id="A0A4R3NP19"/>
<dbReference type="EMBL" id="SMAR01000017">
    <property type="protein sequence ID" value="TCT37663.1"/>
    <property type="molecule type" value="Genomic_DNA"/>
</dbReference>
<comment type="caution">
    <text evidence="3">The sequence shown here is derived from an EMBL/GenBank/DDBJ whole genome shotgun (WGS) entry which is preliminary data.</text>
</comment>
<feature type="transmembrane region" description="Helical" evidence="1">
    <location>
        <begin position="15"/>
        <end position="42"/>
    </location>
</feature>
<keyword evidence="1" id="KW-1133">Transmembrane helix</keyword>
<keyword evidence="1" id="KW-0812">Transmembrane</keyword>
<evidence type="ECO:0000313" key="2">
    <source>
        <dbReference type="EMBL" id="TCT37463.1"/>
    </source>
</evidence>